<dbReference type="CDD" id="cd17039">
    <property type="entry name" value="Ubl_ubiquitin_like"/>
    <property type="match status" value="1"/>
</dbReference>
<evidence type="ECO:0000256" key="3">
    <source>
        <dbReference type="ARBA" id="ARBA00023204"/>
    </source>
</evidence>
<dbReference type="GO" id="GO:0006303">
    <property type="term" value="P:double-strand break repair via nonhomologous end joining"/>
    <property type="evidence" value="ECO:0007669"/>
    <property type="project" value="UniProtKB-ARBA"/>
</dbReference>
<dbReference type="InterPro" id="IPR000626">
    <property type="entry name" value="Ubiquitin-like_dom"/>
</dbReference>
<comment type="caution">
    <text evidence="7">The sequence shown here is derived from an EMBL/GenBank/DDBJ whole genome shotgun (WGS) entry which is preliminary data.</text>
</comment>
<dbReference type="AlphaFoldDB" id="A0A0V1AVT1"/>
<reference evidence="7 8" key="1">
    <citation type="submission" date="2015-01" db="EMBL/GenBank/DDBJ databases">
        <title>Evolution of Trichinella species and genotypes.</title>
        <authorList>
            <person name="Korhonen P.K."/>
            <person name="Edoardo P."/>
            <person name="Giuseppe L.R."/>
            <person name="Gasser R.B."/>
        </authorList>
    </citation>
    <scope>NUCLEOTIDE SEQUENCE [LARGE SCALE GENOMIC DNA]</scope>
    <source>
        <strain evidence="7">ISS3</strain>
    </source>
</reference>
<dbReference type="Pfam" id="PF10213">
    <property type="entry name" value="MRP-S28"/>
    <property type="match status" value="1"/>
</dbReference>
<dbReference type="PANTHER" id="PTHR13490">
    <property type="entry name" value="MITOCHONDRIAL 28S RIBOSOMAL PROTEIN S28"/>
    <property type="match status" value="1"/>
</dbReference>
<dbReference type="GO" id="GO:0032543">
    <property type="term" value="P:mitochondrial translation"/>
    <property type="evidence" value="ECO:0007669"/>
    <property type="project" value="InterPro"/>
</dbReference>
<keyword evidence="4" id="KW-0539">Nucleus</keyword>
<dbReference type="OrthoDB" id="283424at2759"/>
<proteinExistence type="predicted"/>
<evidence type="ECO:0000259" key="6">
    <source>
        <dbReference type="PROSITE" id="PS50053"/>
    </source>
</evidence>
<evidence type="ECO:0000313" key="7">
    <source>
        <dbReference type="EMBL" id="KRY28813.1"/>
    </source>
</evidence>
<comment type="subcellular location">
    <subcellularLocation>
        <location evidence="1">Nucleus</location>
    </subcellularLocation>
</comment>
<dbReference type="SUPFAM" id="SSF54236">
    <property type="entry name" value="Ubiquitin-like"/>
    <property type="match status" value="1"/>
</dbReference>
<dbReference type="EMBL" id="JYDH01000190">
    <property type="protein sequence ID" value="KRY28813.1"/>
    <property type="molecule type" value="Genomic_DNA"/>
</dbReference>
<organism evidence="7 8">
    <name type="scientific">Trichinella spiralis</name>
    <name type="common">Trichina worm</name>
    <dbReference type="NCBI Taxonomy" id="6334"/>
    <lineage>
        <taxon>Eukaryota</taxon>
        <taxon>Metazoa</taxon>
        <taxon>Ecdysozoa</taxon>
        <taxon>Nematoda</taxon>
        <taxon>Enoplea</taxon>
        <taxon>Dorylaimia</taxon>
        <taxon>Trichinellida</taxon>
        <taxon>Trichinellidae</taxon>
        <taxon>Trichinella</taxon>
    </lineage>
</organism>
<evidence type="ECO:0000256" key="4">
    <source>
        <dbReference type="ARBA" id="ARBA00023242"/>
    </source>
</evidence>
<dbReference type="InterPro" id="IPR019349">
    <property type="entry name" value="Ribosomal_mS35_mit"/>
</dbReference>
<dbReference type="PANTHER" id="PTHR13490:SF0">
    <property type="entry name" value="SMALL RIBOSOMAL SUBUNIT PROTEIN MS35"/>
    <property type="match status" value="1"/>
</dbReference>
<dbReference type="Gene3D" id="2.170.210.10">
    <property type="entry name" value="DNA double-strand break repair and VJ recombination XRCC4, N-terminal"/>
    <property type="match status" value="1"/>
</dbReference>
<dbReference type="Proteomes" id="UP000054776">
    <property type="component" value="Unassembled WGS sequence"/>
</dbReference>
<dbReference type="InterPro" id="IPR038051">
    <property type="entry name" value="XRCC4-like_N_sf"/>
</dbReference>
<evidence type="ECO:0000256" key="2">
    <source>
        <dbReference type="ARBA" id="ARBA00022763"/>
    </source>
</evidence>
<keyword evidence="2" id="KW-0227">DNA damage</keyword>
<keyword evidence="7" id="KW-0689">Ribosomal protein</keyword>
<feature type="region of interest" description="Disordered" evidence="5">
    <location>
        <begin position="721"/>
        <end position="767"/>
    </location>
</feature>
<dbReference type="SMART" id="SM00213">
    <property type="entry name" value="UBQ"/>
    <property type="match status" value="1"/>
</dbReference>
<protein>
    <submittedName>
        <fullName evidence="7">28S ribosomal protein S35, mitochondrial</fullName>
    </submittedName>
</protein>
<keyword evidence="8" id="KW-1185">Reference proteome</keyword>
<feature type="compositionally biased region" description="Basic residues" evidence="5">
    <location>
        <begin position="675"/>
        <end position="684"/>
    </location>
</feature>
<feature type="compositionally biased region" description="Basic residues" evidence="5">
    <location>
        <begin position="747"/>
        <end position="767"/>
    </location>
</feature>
<dbReference type="PROSITE" id="PS50053">
    <property type="entry name" value="UBIQUITIN_2"/>
    <property type="match status" value="1"/>
</dbReference>
<name>A0A0V1AVT1_TRISP</name>
<keyword evidence="7" id="KW-0687">Ribonucleoprotein</keyword>
<dbReference type="InParanoid" id="A0A0V1AVT1"/>
<evidence type="ECO:0000256" key="1">
    <source>
        <dbReference type="ARBA" id="ARBA00004123"/>
    </source>
</evidence>
<dbReference type="STRING" id="6334.A0A0V1AVT1"/>
<evidence type="ECO:0000256" key="5">
    <source>
        <dbReference type="SAM" id="MobiDB-lite"/>
    </source>
</evidence>
<feature type="region of interest" description="Disordered" evidence="5">
    <location>
        <begin position="663"/>
        <end position="699"/>
    </location>
</feature>
<keyword evidence="3" id="KW-0234">DNA repair</keyword>
<evidence type="ECO:0000313" key="8">
    <source>
        <dbReference type="Proteomes" id="UP000054776"/>
    </source>
</evidence>
<feature type="domain" description="Ubiquitin-like" evidence="6">
    <location>
        <begin position="268"/>
        <end position="343"/>
    </location>
</feature>
<dbReference type="GO" id="GO:0005634">
    <property type="term" value="C:nucleus"/>
    <property type="evidence" value="ECO:0007669"/>
    <property type="project" value="UniProtKB-SubCell"/>
</dbReference>
<dbReference type="Gene3D" id="3.10.20.90">
    <property type="entry name" value="Phosphatidylinositol 3-kinase Catalytic Subunit, Chain A, domain 1"/>
    <property type="match status" value="1"/>
</dbReference>
<accession>A0A0V1AVT1</accession>
<dbReference type="GO" id="GO:0005763">
    <property type="term" value="C:mitochondrial small ribosomal subunit"/>
    <property type="evidence" value="ECO:0007669"/>
    <property type="project" value="TreeGrafter"/>
</dbReference>
<feature type="compositionally biased region" description="Basic residues" evidence="5">
    <location>
        <begin position="721"/>
        <end position="737"/>
    </location>
</feature>
<dbReference type="GO" id="GO:0003735">
    <property type="term" value="F:structural constituent of ribosome"/>
    <property type="evidence" value="ECO:0007669"/>
    <property type="project" value="InterPro"/>
</dbReference>
<dbReference type="InterPro" id="IPR039848">
    <property type="entry name" value="Ribosomal_mS35_mt"/>
</dbReference>
<dbReference type="InterPro" id="IPR029071">
    <property type="entry name" value="Ubiquitin-like_domsf"/>
</dbReference>
<sequence>MQSQTVYKECFRMIETVNGNTYFLFTVQTKTKSYTIDELDVTLIDGLDHWNCKIENEMLKSLASQSGLCLLDYAEVLLSALCDEITAEGNDDVKTAFLYDVAFGSQYCQVTGFCCIEENLSWKQKLSNCTFYHLGTATLTKIGTAEVVSSLQRLYNFSFREIMNLKEALHSLETRCVRLKQERSQAFALTFSSQRIRKVTVQVQLNFLPVISWHHFDLEHLHAQQIFWKIKTKAIRIYKKRHHDVKLLNYAFGFHLLLYVTLMAQKKLNLIVQNFCGSALRFCISSSSTVLDLKCMIHKRIGLDPELQNLSIGETILSDDSLLEDCGIGNNDTLLLTIKIETSTRGVDITRRITRSDKRMFKFFQNGIQNFNSTINDLNSLIKEEDLQNMQFPNEKKGVLKLCAKAPQDNEKLHNEMTRQLDEVKTRRTMNEIKKKFQRIKDARAEISDKTNPISELKATGCKKTLFESSIDTLLCNPQNVILVGTKRKLKAASECYLIKNNEKQDGVLFLKSKRFISGTKQLKNIDKVDLDALQLNVILLSLNKFDKNGKHHYGHVICSPMSKHNKSQESHLPAVSGKNEFASALKRKAVNVKSKKGKAFRCRSKSETIVVEKTTKPVSMFSNIDSRLHTMTLSGAKTYVLHMKTILDLNIRKPKLIPEKSVDRKSAFQGEHTLRRKPKKTHLITHNVLGKGSPLDEKLSLQSKDNKKCYCKTKHSSSKMCKKTQRNGTTKRKRSSSKNNQEKECHIRRKSSKGSNSKKSRGSKSKRRGTILYACKTACNQLNATNYFPLYHVVAKQKMNILAQLCLRHSSFKHWVNFSTSKSVISVTDALIANSDETFRKLELIPKLPVKKAQSIRYGRFANEIMPPREQRQPIDQDWPSVWPVAQSFKASSVPLPLRMGFQKSRSKKPPPDKHANLELMKIPNFLHLTPPAIARHCDAIRKWCTPWPEQLNSDERCRHYFPIQFEYHDYIHAGPTVRDSRSRVVSLRVHVRDLPLDYHAKDKLLRLVGDRYDKKNDILTITTNRCPARHQNRDYSVYLLTVLFHESWKFEEWEKEKTELDMEKYFWENSKSEFQVKNLLKRLKKAELSSKTRNGSGHCSRFAYLSQITEEDIENKVYNILEFCEYVKAWDRYRNEETESLENAKSFGKAVRSLLDLPPLNK</sequence>
<dbReference type="Pfam" id="PF00240">
    <property type="entry name" value="ubiquitin"/>
    <property type="match status" value="1"/>
</dbReference>
<gene>
    <name evidence="7" type="primary">MRPS35</name>
    <name evidence="7" type="ORF">T01_286</name>
</gene>